<dbReference type="EMBL" id="RKHQ01000001">
    <property type="protein sequence ID" value="ROR96092.1"/>
    <property type="molecule type" value="Genomic_DNA"/>
</dbReference>
<keyword evidence="2 7" id="KW-0812">Transmembrane</keyword>
<keyword evidence="5 7" id="KW-0472">Membrane</keyword>
<proteinExistence type="predicted"/>
<feature type="region of interest" description="Disordered" evidence="6">
    <location>
        <begin position="25"/>
        <end position="49"/>
    </location>
</feature>
<dbReference type="OrthoDB" id="3949537at2"/>
<evidence type="ECO:0000256" key="4">
    <source>
        <dbReference type="ARBA" id="ARBA00022989"/>
    </source>
</evidence>
<name>A0A3N2D8R1_9MICO</name>
<comment type="caution">
    <text evidence="9">The sequence shown here is derived from an EMBL/GenBank/DDBJ whole genome shotgun (WGS) entry which is preliminary data.</text>
</comment>
<dbReference type="AlphaFoldDB" id="A0A3N2D8R1"/>
<keyword evidence="4 7" id="KW-1133">Transmembrane helix</keyword>
<accession>A0A3N2D8R1</accession>
<evidence type="ECO:0000256" key="3">
    <source>
        <dbReference type="ARBA" id="ARBA00022748"/>
    </source>
</evidence>
<dbReference type="GO" id="GO:0016020">
    <property type="term" value="C:membrane"/>
    <property type="evidence" value="ECO:0007669"/>
    <property type="project" value="UniProtKB-SubCell"/>
</dbReference>
<feature type="transmembrane region" description="Helical" evidence="7">
    <location>
        <begin position="131"/>
        <end position="152"/>
    </location>
</feature>
<feature type="transmembrane region" description="Helical" evidence="7">
    <location>
        <begin position="76"/>
        <end position="94"/>
    </location>
</feature>
<feature type="compositionally biased region" description="Low complexity" evidence="6">
    <location>
        <begin position="25"/>
        <end position="35"/>
    </location>
</feature>
<feature type="transmembrane region" description="Helical" evidence="7">
    <location>
        <begin position="504"/>
        <end position="524"/>
    </location>
</feature>
<protein>
    <submittedName>
        <fullName evidence="9">Cytochrome c biogenesis protein</fullName>
    </submittedName>
</protein>
<keyword evidence="10" id="KW-1185">Reference proteome</keyword>
<dbReference type="GO" id="GO:0017004">
    <property type="term" value="P:cytochrome complex assembly"/>
    <property type="evidence" value="ECO:0007669"/>
    <property type="project" value="UniProtKB-KW"/>
</dbReference>
<evidence type="ECO:0000256" key="1">
    <source>
        <dbReference type="ARBA" id="ARBA00004141"/>
    </source>
</evidence>
<evidence type="ECO:0000256" key="5">
    <source>
        <dbReference type="ARBA" id="ARBA00023136"/>
    </source>
</evidence>
<dbReference type="RefSeq" id="WP_123738319.1">
    <property type="nucleotide sequence ID" value="NZ_RKHQ01000001.1"/>
</dbReference>
<evidence type="ECO:0000256" key="7">
    <source>
        <dbReference type="SAM" id="Phobius"/>
    </source>
</evidence>
<dbReference type="Proteomes" id="UP000275356">
    <property type="component" value="Unassembled WGS sequence"/>
</dbReference>
<gene>
    <name evidence="9" type="ORF">EDD28_0666</name>
</gene>
<dbReference type="InterPro" id="IPR007816">
    <property type="entry name" value="ResB-like_domain"/>
</dbReference>
<feature type="compositionally biased region" description="Gly residues" evidence="6">
    <location>
        <begin position="36"/>
        <end position="48"/>
    </location>
</feature>
<evidence type="ECO:0000256" key="2">
    <source>
        <dbReference type="ARBA" id="ARBA00022692"/>
    </source>
</evidence>
<evidence type="ECO:0000313" key="9">
    <source>
        <dbReference type="EMBL" id="ROR96092.1"/>
    </source>
</evidence>
<feature type="transmembrane region" description="Helical" evidence="7">
    <location>
        <begin position="228"/>
        <end position="246"/>
    </location>
</feature>
<reference evidence="9 10" key="1">
    <citation type="submission" date="2018-11" db="EMBL/GenBank/DDBJ databases">
        <title>Sequencing the genomes of 1000 actinobacteria strains.</title>
        <authorList>
            <person name="Klenk H.-P."/>
        </authorList>
    </citation>
    <scope>NUCLEOTIDE SEQUENCE [LARGE SCALE GENOMIC DNA]</scope>
    <source>
        <strain evidence="9 10">DSM 13521</strain>
    </source>
</reference>
<dbReference type="Pfam" id="PF05140">
    <property type="entry name" value="ResB"/>
    <property type="match status" value="1"/>
</dbReference>
<dbReference type="PANTHER" id="PTHR31566">
    <property type="entry name" value="CYTOCHROME C BIOGENESIS PROTEIN CCS1, CHLOROPLASTIC"/>
    <property type="match status" value="1"/>
</dbReference>
<feature type="domain" description="ResB-like" evidence="8">
    <location>
        <begin position="74"/>
        <end position="560"/>
    </location>
</feature>
<sequence length="594" mass="63029">MARRGGYRPEGLVVIGEADTEAAAAPGEGAAPDGGAAPGAGDGAGDGAGATVARGTGWGWREWGRWGWRQLTSMRVALLLLMLLAIAAVPGAVLPQRLQDAAGVAQYFTDHPSLAPWLDRFSLFDVYTSPWFAAIYLLLFISLVGCIVPRAFEHARVLRQPPPRAPRRFTRFPAHTAFASGLPLDDAVAQARRGLRGYRLREESVGSGDARVVSISGERGYLREVGNIVFHLALVGLLVSMAYGSLVHYRGQVIIVEGETFANSRLAYDSFDTGAWFDEDSLGDFRLRLDSFHAVFLPNGQADDFRADVAVIDADGAERPASIKVNEPLRVGGASVYLMGNGYAPKIQVHDAAGKLAFSATVPFIPTSNTSYVSHGVVKVADTSTGTQIGLNGWFLPAAQIIDDGAFADSTAPTPDDPALLLEVWSGDLGLDLGVPQNVYQLDTSRMTQSVREIDDGAGGTTTAPVRVEVRPGETVDLPDGLGTVTFESLPRFVGLDLRYDPTLGWVLGFALAAIVGLTGSLFLPRRRVFVRLGLDPRGRTVGTAAALARGDDPGLARELQRVTGWARTAPRTAATDTASTAATTAATADEESS</sequence>
<dbReference type="PANTHER" id="PTHR31566:SF0">
    <property type="entry name" value="CYTOCHROME C BIOGENESIS PROTEIN CCS1, CHLOROPLASTIC"/>
    <property type="match status" value="1"/>
</dbReference>
<feature type="compositionally biased region" description="Low complexity" evidence="6">
    <location>
        <begin position="568"/>
        <end position="588"/>
    </location>
</feature>
<comment type="subcellular location">
    <subcellularLocation>
        <location evidence="1">Membrane</location>
        <topology evidence="1">Multi-pass membrane protein</topology>
    </subcellularLocation>
</comment>
<evidence type="ECO:0000256" key="6">
    <source>
        <dbReference type="SAM" id="MobiDB-lite"/>
    </source>
</evidence>
<keyword evidence="3" id="KW-0201">Cytochrome c-type biogenesis</keyword>
<organism evidence="9 10">
    <name type="scientific">Salana multivorans</name>
    <dbReference type="NCBI Taxonomy" id="120377"/>
    <lineage>
        <taxon>Bacteria</taxon>
        <taxon>Bacillati</taxon>
        <taxon>Actinomycetota</taxon>
        <taxon>Actinomycetes</taxon>
        <taxon>Micrococcales</taxon>
        <taxon>Beutenbergiaceae</taxon>
        <taxon>Salana</taxon>
    </lineage>
</organism>
<feature type="region of interest" description="Disordered" evidence="6">
    <location>
        <begin position="568"/>
        <end position="594"/>
    </location>
</feature>
<evidence type="ECO:0000313" key="10">
    <source>
        <dbReference type="Proteomes" id="UP000275356"/>
    </source>
</evidence>
<dbReference type="InterPro" id="IPR023494">
    <property type="entry name" value="Cyt_c_bgen_Ccs1/CcsB/ResB"/>
</dbReference>
<evidence type="ECO:0000259" key="8">
    <source>
        <dbReference type="Pfam" id="PF05140"/>
    </source>
</evidence>